<name>T1EUB8_HELRO</name>
<gene>
    <name evidence="12" type="primary">20200168</name>
    <name evidence="11" type="ORF">HELRODRAFT_163656</name>
</gene>
<evidence type="ECO:0000256" key="6">
    <source>
        <dbReference type="ARBA" id="ARBA00023015"/>
    </source>
</evidence>
<sequence>MDSEKKNLKQMLINTVSLLCQNGLTYKENLKIEGVIGVTVDDVVFLVHIDQTIAFHSHNDGHTNDDDDCYVDEKEENFVIQNVNSGLGVLVKPENVVPTVTNNHTTPPDAIKKELPDCYTCLKDKSITEDCDDDVLVSNENNNNCDDCNIIANKKDETLVTKVVKPKKHLDSVKNKSVAEPSKDLPTRKKIKLDYPKSNQLSGNWSNRYTNNYDEYFSDGQINDYNTTRDDNFENNRAQFYLEDENDYSNEDTAFNDTSLDRGNRNLMFGQSNEGGGKIRKSHQCQYPDCQQTFVRKDGLVRHQRTVHGEDQSYQDDADDRNTAYSSFLGVDELTQNCNPEGDGADKLRPHQCQYPDCGRTFIRKDHLVRHQRTFHGKQWGVDSQKAFLLLYNRVGDIQVGRVLLQLFVGTTDLTVQSAPPREGSCSRARALQFAFYVIKVPPVKYVCEKL</sequence>
<dbReference type="InterPro" id="IPR036236">
    <property type="entry name" value="Znf_C2H2_sf"/>
</dbReference>
<dbReference type="Proteomes" id="UP000015101">
    <property type="component" value="Unassembled WGS sequence"/>
</dbReference>
<evidence type="ECO:0000313" key="11">
    <source>
        <dbReference type="EMBL" id="ESN96579.1"/>
    </source>
</evidence>
<evidence type="ECO:0000256" key="7">
    <source>
        <dbReference type="ARBA" id="ARBA00023163"/>
    </source>
</evidence>
<evidence type="ECO:0000313" key="12">
    <source>
        <dbReference type="EnsemblMetazoa" id="HelroP163656"/>
    </source>
</evidence>
<keyword evidence="4 9" id="KW-0863">Zinc-finger</keyword>
<dbReference type="RefSeq" id="XP_009025724.1">
    <property type="nucleotide sequence ID" value="XM_009027476.1"/>
</dbReference>
<dbReference type="KEGG" id="hro:HELRODRAFT_163656"/>
<dbReference type="InParanoid" id="T1EUB8"/>
<dbReference type="InterPro" id="IPR013087">
    <property type="entry name" value="Znf_C2H2_type"/>
</dbReference>
<evidence type="ECO:0000256" key="8">
    <source>
        <dbReference type="ARBA" id="ARBA00023242"/>
    </source>
</evidence>
<organism evidence="12 13">
    <name type="scientific">Helobdella robusta</name>
    <name type="common">Californian leech</name>
    <dbReference type="NCBI Taxonomy" id="6412"/>
    <lineage>
        <taxon>Eukaryota</taxon>
        <taxon>Metazoa</taxon>
        <taxon>Spiralia</taxon>
        <taxon>Lophotrochozoa</taxon>
        <taxon>Annelida</taxon>
        <taxon>Clitellata</taxon>
        <taxon>Hirudinea</taxon>
        <taxon>Rhynchobdellida</taxon>
        <taxon>Glossiphoniidae</taxon>
        <taxon>Helobdella</taxon>
    </lineage>
</organism>
<dbReference type="GO" id="GO:0008270">
    <property type="term" value="F:zinc ion binding"/>
    <property type="evidence" value="ECO:0007669"/>
    <property type="project" value="UniProtKB-KW"/>
</dbReference>
<dbReference type="EMBL" id="AMQM01001414">
    <property type="status" value="NOT_ANNOTATED_CDS"/>
    <property type="molecule type" value="Genomic_DNA"/>
</dbReference>
<keyword evidence="5" id="KW-0862">Zinc</keyword>
<evidence type="ECO:0000256" key="3">
    <source>
        <dbReference type="ARBA" id="ARBA00022723"/>
    </source>
</evidence>
<reference evidence="11 13" key="2">
    <citation type="journal article" date="2013" name="Nature">
        <title>Insights into bilaterian evolution from three spiralian genomes.</title>
        <authorList>
            <person name="Simakov O."/>
            <person name="Marletaz F."/>
            <person name="Cho S.J."/>
            <person name="Edsinger-Gonzales E."/>
            <person name="Havlak P."/>
            <person name="Hellsten U."/>
            <person name="Kuo D.H."/>
            <person name="Larsson T."/>
            <person name="Lv J."/>
            <person name="Arendt D."/>
            <person name="Savage R."/>
            <person name="Osoegawa K."/>
            <person name="de Jong P."/>
            <person name="Grimwood J."/>
            <person name="Chapman J.A."/>
            <person name="Shapiro H."/>
            <person name="Aerts A."/>
            <person name="Otillar R.P."/>
            <person name="Terry A.Y."/>
            <person name="Boore J.L."/>
            <person name="Grigoriev I.V."/>
            <person name="Lindberg D.R."/>
            <person name="Seaver E.C."/>
            <person name="Weisblat D.A."/>
            <person name="Putnam N.H."/>
            <person name="Rokhsar D.S."/>
        </authorList>
    </citation>
    <scope>NUCLEOTIDE SEQUENCE</scope>
</reference>
<dbReference type="GO" id="GO:0000978">
    <property type="term" value="F:RNA polymerase II cis-regulatory region sequence-specific DNA binding"/>
    <property type="evidence" value="ECO:0000318"/>
    <property type="project" value="GO_Central"/>
</dbReference>
<keyword evidence="6" id="KW-0805">Transcription regulation</keyword>
<reference evidence="12" key="3">
    <citation type="submission" date="2015-06" db="UniProtKB">
        <authorList>
            <consortium name="EnsemblMetazoa"/>
        </authorList>
    </citation>
    <scope>IDENTIFICATION</scope>
</reference>
<dbReference type="SUPFAM" id="SSF57667">
    <property type="entry name" value="beta-beta-alpha zinc fingers"/>
    <property type="match status" value="2"/>
</dbReference>
<feature type="domain" description="C2H2-type" evidence="10">
    <location>
        <begin position="283"/>
        <end position="313"/>
    </location>
</feature>
<dbReference type="PROSITE" id="PS00028">
    <property type="entry name" value="ZINC_FINGER_C2H2_1"/>
    <property type="match status" value="2"/>
</dbReference>
<keyword evidence="8" id="KW-0539">Nucleus</keyword>
<evidence type="ECO:0000256" key="4">
    <source>
        <dbReference type="ARBA" id="ARBA00022771"/>
    </source>
</evidence>
<dbReference type="GO" id="GO:0000981">
    <property type="term" value="F:DNA-binding transcription factor activity, RNA polymerase II-specific"/>
    <property type="evidence" value="ECO:0000318"/>
    <property type="project" value="GO_Central"/>
</dbReference>
<dbReference type="OrthoDB" id="427030at2759"/>
<evidence type="ECO:0000256" key="1">
    <source>
        <dbReference type="ARBA" id="ARBA00004123"/>
    </source>
</evidence>
<dbReference type="EMBL" id="KB097495">
    <property type="protein sequence ID" value="ESN96579.1"/>
    <property type="molecule type" value="Genomic_DNA"/>
</dbReference>
<dbReference type="Gene3D" id="3.30.160.60">
    <property type="entry name" value="Classic Zinc Finger"/>
    <property type="match status" value="2"/>
</dbReference>
<proteinExistence type="inferred from homology"/>
<dbReference type="GO" id="GO:0006357">
    <property type="term" value="P:regulation of transcription by RNA polymerase II"/>
    <property type="evidence" value="ECO:0000318"/>
    <property type="project" value="GO_Central"/>
</dbReference>
<reference evidence="13" key="1">
    <citation type="submission" date="2012-12" db="EMBL/GenBank/DDBJ databases">
        <authorList>
            <person name="Hellsten U."/>
            <person name="Grimwood J."/>
            <person name="Chapman J.A."/>
            <person name="Shapiro H."/>
            <person name="Aerts A."/>
            <person name="Otillar R.P."/>
            <person name="Terry A.Y."/>
            <person name="Boore J.L."/>
            <person name="Simakov O."/>
            <person name="Marletaz F."/>
            <person name="Cho S.-J."/>
            <person name="Edsinger-Gonzales E."/>
            <person name="Havlak P."/>
            <person name="Kuo D.-H."/>
            <person name="Larsson T."/>
            <person name="Lv J."/>
            <person name="Arendt D."/>
            <person name="Savage R."/>
            <person name="Osoegawa K."/>
            <person name="de Jong P."/>
            <person name="Lindberg D.R."/>
            <person name="Seaver E.C."/>
            <person name="Weisblat D.A."/>
            <person name="Putnam N.H."/>
            <person name="Grigoriev I.V."/>
            <person name="Rokhsar D.S."/>
        </authorList>
    </citation>
    <scope>NUCLEOTIDE SEQUENCE</scope>
</reference>
<keyword evidence="13" id="KW-1185">Reference proteome</keyword>
<evidence type="ECO:0000256" key="2">
    <source>
        <dbReference type="ARBA" id="ARBA00006991"/>
    </source>
</evidence>
<dbReference type="GeneID" id="20200168"/>
<dbReference type="PANTHER" id="PTHR23235:SF155">
    <property type="entry name" value="EARLY GROWTH RESPONSE 4-RELATED"/>
    <property type="match status" value="1"/>
</dbReference>
<accession>T1EUB8</accession>
<evidence type="ECO:0000256" key="9">
    <source>
        <dbReference type="PROSITE-ProRule" id="PRU00042"/>
    </source>
</evidence>
<protein>
    <recommendedName>
        <fullName evidence="10">C2H2-type domain-containing protein</fullName>
    </recommendedName>
</protein>
<dbReference type="Pfam" id="PF00096">
    <property type="entry name" value="zf-C2H2"/>
    <property type="match status" value="2"/>
</dbReference>
<keyword evidence="3" id="KW-0479">Metal-binding</keyword>
<dbReference type="PROSITE" id="PS50157">
    <property type="entry name" value="ZINC_FINGER_C2H2_2"/>
    <property type="match status" value="2"/>
</dbReference>
<dbReference type="CTD" id="20200168"/>
<evidence type="ECO:0000259" key="10">
    <source>
        <dbReference type="PROSITE" id="PS50157"/>
    </source>
</evidence>
<dbReference type="GO" id="GO:0005634">
    <property type="term" value="C:nucleus"/>
    <property type="evidence" value="ECO:0007669"/>
    <property type="project" value="UniProtKB-SubCell"/>
</dbReference>
<dbReference type="SMART" id="SM00355">
    <property type="entry name" value="ZnF_C2H2"/>
    <property type="match status" value="2"/>
</dbReference>
<comment type="subcellular location">
    <subcellularLocation>
        <location evidence="1">Nucleus</location>
    </subcellularLocation>
</comment>
<evidence type="ECO:0000256" key="5">
    <source>
        <dbReference type="ARBA" id="ARBA00022833"/>
    </source>
</evidence>
<dbReference type="HOGENOM" id="CLU_611500_0_0_1"/>
<dbReference type="EnsemblMetazoa" id="HelroT163656">
    <property type="protein sequence ID" value="HelroP163656"/>
    <property type="gene ID" value="HelroG163656"/>
</dbReference>
<feature type="domain" description="C2H2-type" evidence="10">
    <location>
        <begin position="351"/>
        <end position="376"/>
    </location>
</feature>
<evidence type="ECO:0000313" key="13">
    <source>
        <dbReference type="Proteomes" id="UP000015101"/>
    </source>
</evidence>
<dbReference type="PANTHER" id="PTHR23235">
    <property type="entry name" value="KRUEPPEL-LIKE TRANSCRIPTION FACTOR"/>
    <property type="match status" value="1"/>
</dbReference>
<dbReference type="AlphaFoldDB" id="T1EUB8"/>
<comment type="similarity">
    <text evidence="2">Belongs to the krueppel C2H2-type zinc-finger protein family.</text>
</comment>
<keyword evidence="7" id="KW-0804">Transcription</keyword>